<dbReference type="RefSeq" id="WP_175174927.1">
    <property type="nucleotide sequence ID" value="NZ_CADIJX010000003.1"/>
</dbReference>
<reference evidence="1 2" key="1">
    <citation type="submission" date="2020-04" db="EMBL/GenBank/DDBJ databases">
        <authorList>
            <person name="De Canck E."/>
        </authorList>
    </citation>
    <scope>NUCLEOTIDE SEQUENCE [LARGE SCALE GENOMIC DNA]</scope>
    <source>
        <strain evidence="1 2">LMG 3431</strain>
    </source>
</reference>
<organism evidence="1 2">
    <name type="scientific">Achromobacter pestifer</name>
    <dbReference type="NCBI Taxonomy" id="1353889"/>
    <lineage>
        <taxon>Bacteria</taxon>
        <taxon>Pseudomonadati</taxon>
        <taxon>Pseudomonadota</taxon>
        <taxon>Betaproteobacteria</taxon>
        <taxon>Burkholderiales</taxon>
        <taxon>Alcaligenaceae</taxon>
        <taxon>Achromobacter</taxon>
    </lineage>
</organism>
<accession>A0A6S6YWT4</accession>
<gene>
    <name evidence="1" type="ORF">LMG3431_02626</name>
</gene>
<proteinExistence type="predicted"/>
<dbReference type="AlphaFoldDB" id="A0A6S6YWT4"/>
<dbReference type="InterPro" id="IPR025639">
    <property type="entry name" value="DruA"/>
</dbReference>
<dbReference type="Proteomes" id="UP000494108">
    <property type="component" value="Unassembled WGS sequence"/>
</dbReference>
<keyword evidence="2" id="KW-1185">Reference proteome</keyword>
<evidence type="ECO:0000313" key="2">
    <source>
        <dbReference type="Proteomes" id="UP000494108"/>
    </source>
</evidence>
<evidence type="ECO:0000313" key="1">
    <source>
        <dbReference type="EMBL" id="CAB3648079.1"/>
    </source>
</evidence>
<dbReference type="Pfam" id="PF14236">
    <property type="entry name" value="DruA"/>
    <property type="match status" value="1"/>
</dbReference>
<name>A0A6S6YWT4_9BURK</name>
<protein>
    <submittedName>
        <fullName evidence="1">Uncharacterized protein</fullName>
    </submittedName>
</protein>
<dbReference type="EMBL" id="CADIJX010000003">
    <property type="protein sequence ID" value="CAB3648079.1"/>
    <property type="molecule type" value="Genomic_DNA"/>
</dbReference>
<sequence length="400" mass="45749">MKTGLVIALPGDEARLKRKVRAHFKRLGFLRAPDGTLIPPKLDKQSYRDMHAHQRDSRLEDNRAWIVGRSSSLIQHFASGAELDVERISPRIELVRSGTWQGDLFRFASYYWRIPISEGYGRRLRFLVWDEHHHKLMGLFALGDAVFNLRARDEFIGWDHHRRMDAMVNLMDAYALGAVPPYNMLLGGKLVASLIRSQDVIDVFQAKYHDSVGVISGKSKHAKLVAVTTTSALGRSSLYNRLKINGQSIFSPIGLTSGWGHFHISDELFSDLREYLRSVGHHYADSHGYGQGPNYRLRLIRKALGLLGLDPDMAKHGLAREVFFCSLASNALQFLRGDHKRARYDHLPTAAQMGEAAKVRWIIPRAERMPEFRIWRSEQFLRELDGTDMHMKRKRSQQVG</sequence>